<keyword evidence="10" id="KW-0862">Zinc</keyword>
<dbReference type="Gene3D" id="3.30.70.360">
    <property type="match status" value="1"/>
</dbReference>
<dbReference type="Proteomes" id="UP000648187">
    <property type="component" value="Unassembled WGS sequence"/>
</dbReference>
<evidence type="ECO:0000313" key="14">
    <source>
        <dbReference type="EMBL" id="KAF9404924.1"/>
    </source>
</evidence>
<evidence type="ECO:0000256" key="7">
    <source>
        <dbReference type="ARBA" id="ARBA00022605"/>
    </source>
</evidence>
<dbReference type="InterPro" id="IPR011650">
    <property type="entry name" value="Peptidase_M20_dimer"/>
</dbReference>
<dbReference type="GO" id="GO:0009014">
    <property type="term" value="F:succinyl-diaminopimelate desuccinylase activity"/>
    <property type="evidence" value="ECO:0007669"/>
    <property type="project" value="UniProtKB-EC"/>
</dbReference>
<evidence type="ECO:0000256" key="12">
    <source>
        <dbReference type="ARBA" id="ARBA00051301"/>
    </source>
</evidence>
<dbReference type="EMBL" id="JACKWZ010000853">
    <property type="protein sequence ID" value="KAF9404924.1"/>
    <property type="molecule type" value="Genomic_DNA"/>
</dbReference>
<keyword evidence="7" id="KW-0028">Amino-acid biosynthesis</keyword>
<name>A0A835G218_SPOEX</name>
<comment type="similarity">
    <text evidence="4">Belongs to the peptidase M20A family.</text>
</comment>
<dbReference type="InterPro" id="IPR002933">
    <property type="entry name" value="Peptidase_M20"/>
</dbReference>
<dbReference type="InterPro" id="IPR001261">
    <property type="entry name" value="ArgE/DapE_CS"/>
</dbReference>
<gene>
    <name evidence="14" type="ORF">HW555_014096</name>
</gene>
<protein>
    <recommendedName>
        <fullName evidence="6">Probable succinyl-diaminopimelate desuccinylase</fullName>
        <ecNumber evidence="5">3.5.1.18</ecNumber>
    </recommendedName>
</protein>
<dbReference type="GO" id="GO:0046872">
    <property type="term" value="F:metal ion binding"/>
    <property type="evidence" value="ECO:0007669"/>
    <property type="project" value="UniProtKB-KW"/>
</dbReference>
<dbReference type="EC" id="3.5.1.18" evidence="5"/>
<evidence type="ECO:0000256" key="5">
    <source>
        <dbReference type="ARBA" id="ARBA00011921"/>
    </source>
</evidence>
<reference evidence="14" key="1">
    <citation type="submission" date="2020-08" db="EMBL/GenBank/DDBJ databases">
        <title>Spodoptera exigua strain:BAW_Kor-Di-RS1 Genome sequencing and assembly.</title>
        <authorList>
            <person name="Kim J."/>
            <person name="Nam H.Y."/>
            <person name="Kwon M."/>
            <person name="Choi J.H."/>
            <person name="Cho S.R."/>
            <person name="Kim G.-H."/>
        </authorList>
    </citation>
    <scope>NUCLEOTIDE SEQUENCE</scope>
    <source>
        <strain evidence="14">BAW_Kor-Di-RS1</strain>
        <tissue evidence="14">Whole-body</tissue>
    </source>
</reference>
<keyword evidence="11" id="KW-0170">Cobalt</keyword>
<dbReference type="CDD" id="cd08659">
    <property type="entry name" value="M20_ArgE_DapE-like"/>
    <property type="match status" value="1"/>
</dbReference>
<evidence type="ECO:0000256" key="6">
    <source>
        <dbReference type="ARBA" id="ARBA00016853"/>
    </source>
</evidence>
<dbReference type="InterPro" id="IPR010182">
    <property type="entry name" value="ArgE/DapE"/>
</dbReference>
<dbReference type="PANTHER" id="PTHR43808">
    <property type="entry name" value="ACETYLORNITHINE DEACETYLASE"/>
    <property type="match status" value="1"/>
</dbReference>
<dbReference type="UniPathway" id="UPA00034">
    <property type="reaction ID" value="UER00021"/>
</dbReference>
<dbReference type="PROSITE" id="PS00759">
    <property type="entry name" value="ARGE_DAPE_CPG2_2"/>
    <property type="match status" value="1"/>
</dbReference>
<comment type="caution">
    <text evidence="14">The sequence shown here is derived from an EMBL/GenBank/DDBJ whole genome shotgun (WGS) entry which is preliminary data.</text>
</comment>
<evidence type="ECO:0000256" key="8">
    <source>
        <dbReference type="ARBA" id="ARBA00022723"/>
    </source>
</evidence>
<comment type="cofactor">
    <cofactor evidence="1">
        <name>Co(2+)</name>
        <dbReference type="ChEBI" id="CHEBI:48828"/>
    </cofactor>
</comment>
<dbReference type="PROSITE" id="PS00758">
    <property type="entry name" value="ARGE_DAPE_CPG2_1"/>
    <property type="match status" value="1"/>
</dbReference>
<keyword evidence="9" id="KW-0378">Hydrolase</keyword>
<evidence type="ECO:0000259" key="13">
    <source>
        <dbReference type="Pfam" id="PF07687"/>
    </source>
</evidence>
<evidence type="ECO:0000256" key="1">
    <source>
        <dbReference type="ARBA" id="ARBA00001941"/>
    </source>
</evidence>
<evidence type="ECO:0000256" key="4">
    <source>
        <dbReference type="ARBA" id="ARBA00006247"/>
    </source>
</evidence>
<evidence type="ECO:0000256" key="11">
    <source>
        <dbReference type="ARBA" id="ARBA00023285"/>
    </source>
</evidence>
<keyword evidence="8" id="KW-0479">Metal-binding</keyword>
<dbReference type="Pfam" id="PF07687">
    <property type="entry name" value="M20_dimer"/>
    <property type="match status" value="1"/>
</dbReference>
<evidence type="ECO:0000256" key="3">
    <source>
        <dbReference type="ARBA" id="ARBA00005130"/>
    </source>
</evidence>
<dbReference type="NCBIfam" id="TIGR01910">
    <property type="entry name" value="DapE-ArgE"/>
    <property type="match status" value="1"/>
</dbReference>
<evidence type="ECO:0000256" key="2">
    <source>
        <dbReference type="ARBA" id="ARBA00001947"/>
    </source>
</evidence>
<comment type="pathway">
    <text evidence="3">Amino-acid biosynthesis; L-lysine biosynthesis via DAP pathway; LL-2,6-diaminopimelate from (S)-tetrahydrodipicolinate (succinylase route): step 3/3.</text>
</comment>
<dbReference type="AlphaFoldDB" id="A0A835G218"/>
<accession>A0A835G218</accession>
<dbReference type="GO" id="GO:0009089">
    <property type="term" value="P:lysine biosynthetic process via diaminopimelate"/>
    <property type="evidence" value="ECO:0007669"/>
    <property type="project" value="UniProtKB-UniPathway"/>
</dbReference>
<evidence type="ECO:0000256" key="9">
    <source>
        <dbReference type="ARBA" id="ARBA00022801"/>
    </source>
</evidence>
<sequence length="387" mass="42666">MKEGIVMEKQEKVQILKDIVAIKSVNGNEKEVAEYLSNVFKKHGIDSSFLEYDKGRDSLIVEIGTKSSEKVLAFSGHMDVVAAGNEADWTSDPFKPEIRDGKMYGRGTCDMKSGLAAMVIAMIELKEQAADLNGRIRLLATVGEEIGELGSEQLTKEGYVDDVTAMVIGEPSGYAGIVYAHKGSINFKVNSIGKNAHSSMPELGVNAIDHLNDFYTRANQLFRSETHTDEVLGDFIYNVTMISGGEQINSIPSEASLQGNIRTIPGYDNDLVIKKMNELIDELNQKESYKLTLSIEANKISVKSDKHSDIAKIAQQVAKKQVNKEIPMVGNSGTTDAAEFTKGKQEFPVIIFGPGNTTPHQVDEYIDMDNYLEMIDIYKEMATIYLA</sequence>
<dbReference type="InterPro" id="IPR050072">
    <property type="entry name" value="Peptidase_M20A"/>
</dbReference>
<organism evidence="14 15">
    <name type="scientific">Spodoptera exigua</name>
    <name type="common">Beet armyworm</name>
    <name type="synonym">Noctua fulgens</name>
    <dbReference type="NCBI Taxonomy" id="7107"/>
    <lineage>
        <taxon>Eukaryota</taxon>
        <taxon>Metazoa</taxon>
        <taxon>Ecdysozoa</taxon>
        <taxon>Arthropoda</taxon>
        <taxon>Hexapoda</taxon>
        <taxon>Insecta</taxon>
        <taxon>Pterygota</taxon>
        <taxon>Neoptera</taxon>
        <taxon>Endopterygota</taxon>
        <taxon>Lepidoptera</taxon>
        <taxon>Glossata</taxon>
        <taxon>Ditrysia</taxon>
        <taxon>Noctuoidea</taxon>
        <taxon>Noctuidae</taxon>
        <taxon>Amphipyrinae</taxon>
        <taxon>Spodoptera</taxon>
    </lineage>
</organism>
<proteinExistence type="inferred from homology"/>
<comment type="catalytic activity">
    <reaction evidence="12">
        <text>N-succinyl-(2S,6S)-2,6-diaminopimelate + H2O = (2S,6S)-2,6-diaminopimelate + succinate</text>
        <dbReference type="Rhea" id="RHEA:22608"/>
        <dbReference type="ChEBI" id="CHEBI:15377"/>
        <dbReference type="ChEBI" id="CHEBI:30031"/>
        <dbReference type="ChEBI" id="CHEBI:57609"/>
        <dbReference type="ChEBI" id="CHEBI:58087"/>
        <dbReference type="EC" id="3.5.1.18"/>
    </reaction>
</comment>
<dbReference type="NCBIfam" id="NF006365">
    <property type="entry name" value="PRK08588.1"/>
    <property type="match status" value="1"/>
</dbReference>
<dbReference type="InterPro" id="IPR036264">
    <property type="entry name" value="Bact_exopeptidase_dim_dom"/>
</dbReference>
<evidence type="ECO:0000313" key="15">
    <source>
        <dbReference type="Proteomes" id="UP000648187"/>
    </source>
</evidence>
<keyword evidence="15" id="KW-1185">Reference proteome</keyword>
<dbReference type="Pfam" id="PF01546">
    <property type="entry name" value="Peptidase_M20"/>
    <property type="match status" value="1"/>
</dbReference>
<dbReference type="SUPFAM" id="SSF55031">
    <property type="entry name" value="Bacterial exopeptidase dimerisation domain"/>
    <property type="match status" value="1"/>
</dbReference>
<dbReference type="SUPFAM" id="SSF53187">
    <property type="entry name" value="Zn-dependent exopeptidases"/>
    <property type="match status" value="1"/>
</dbReference>
<comment type="cofactor">
    <cofactor evidence="2">
        <name>Zn(2+)</name>
        <dbReference type="ChEBI" id="CHEBI:29105"/>
    </cofactor>
</comment>
<dbReference type="PANTHER" id="PTHR43808:SF8">
    <property type="entry name" value="PEPTIDASE M20 DIMERISATION DOMAIN-CONTAINING PROTEIN"/>
    <property type="match status" value="1"/>
</dbReference>
<feature type="domain" description="Peptidase M20 dimerisation" evidence="13">
    <location>
        <begin position="179"/>
        <end position="285"/>
    </location>
</feature>
<evidence type="ECO:0000256" key="10">
    <source>
        <dbReference type="ARBA" id="ARBA00022833"/>
    </source>
</evidence>
<dbReference type="Gene3D" id="3.40.630.10">
    <property type="entry name" value="Zn peptidases"/>
    <property type="match status" value="2"/>
</dbReference>